<protein>
    <recommendedName>
        <fullName evidence="2">RNase H type-1 domain-containing protein</fullName>
    </recommendedName>
</protein>
<dbReference type="OMA" id="SICCELK"/>
<organism evidence="3 4">
    <name type="scientific">Chenopodium quinoa</name>
    <name type="common">Quinoa</name>
    <dbReference type="NCBI Taxonomy" id="63459"/>
    <lineage>
        <taxon>Eukaryota</taxon>
        <taxon>Viridiplantae</taxon>
        <taxon>Streptophyta</taxon>
        <taxon>Embryophyta</taxon>
        <taxon>Tracheophyta</taxon>
        <taxon>Spermatophyta</taxon>
        <taxon>Magnoliopsida</taxon>
        <taxon>eudicotyledons</taxon>
        <taxon>Gunneridae</taxon>
        <taxon>Pentapetalae</taxon>
        <taxon>Caryophyllales</taxon>
        <taxon>Chenopodiaceae</taxon>
        <taxon>Chenopodioideae</taxon>
        <taxon>Atripliceae</taxon>
        <taxon>Chenopodium</taxon>
    </lineage>
</organism>
<dbReference type="InterPro" id="IPR012337">
    <property type="entry name" value="RNaseH-like_sf"/>
</dbReference>
<evidence type="ECO:0000313" key="4">
    <source>
        <dbReference type="Proteomes" id="UP000596660"/>
    </source>
</evidence>
<dbReference type="Proteomes" id="UP000596660">
    <property type="component" value="Unplaced"/>
</dbReference>
<dbReference type="CDD" id="cd09279">
    <property type="entry name" value="RNase_HI_like"/>
    <property type="match status" value="1"/>
</dbReference>
<dbReference type="InterPro" id="IPR036397">
    <property type="entry name" value="RNaseH_sf"/>
</dbReference>
<dbReference type="PANTHER" id="PTHR48475">
    <property type="entry name" value="RIBONUCLEASE H"/>
    <property type="match status" value="1"/>
</dbReference>
<evidence type="ECO:0000313" key="3">
    <source>
        <dbReference type="EnsemblPlants" id="AUR62035810-RA:cds"/>
    </source>
</evidence>
<reference evidence="3" key="1">
    <citation type="journal article" date="2017" name="Nature">
        <title>The genome of Chenopodium quinoa.</title>
        <authorList>
            <person name="Jarvis D.E."/>
            <person name="Ho Y.S."/>
            <person name="Lightfoot D.J."/>
            <person name="Schmoeckel S.M."/>
            <person name="Li B."/>
            <person name="Borm T.J.A."/>
            <person name="Ohyanagi H."/>
            <person name="Mineta K."/>
            <person name="Michell C.T."/>
            <person name="Saber N."/>
            <person name="Kharbatia N.M."/>
            <person name="Rupper R.R."/>
            <person name="Sharp A.R."/>
            <person name="Dally N."/>
            <person name="Boughton B.A."/>
            <person name="Woo Y.H."/>
            <person name="Gao G."/>
            <person name="Schijlen E.G.W.M."/>
            <person name="Guo X."/>
            <person name="Momin A.A."/>
            <person name="Negrao S."/>
            <person name="Al-Babili S."/>
            <person name="Gehring C."/>
            <person name="Roessner U."/>
            <person name="Jung C."/>
            <person name="Murphy K."/>
            <person name="Arold S.T."/>
            <person name="Gojobori T."/>
            <person name="van der Linden C.G."/>
            <person name="van Loo E.N."/>
            <person name="Jellen E.N."/>
            <person name="Maughan P.J."/>
            <person name="Tester M."/>
        </authorList>
    </citation>
    <scope>NUCLEOTIDE SEQUENCE [LARGE SCALE GENOMIC DNA]</scope>
    <source>
        <strain evidence="3">cv. PI 614886</strain>
    </source>
</reference>
<dbReference type="PANTHER" id="PTHR48475:SF2">
    <property type="entry name" value="RIBONUCLEASE H"/>
    <property type="match status" value="1"/>
</dbReference>
<dbReference type="GO" id="GO:0004523">
    <property type="term" value="F:RNA-DNA hybrid ribonuclease activity"/>
    <property type="evidence" value="ECO:0007669"/>
    <property type="project" value="InterPro"/>
</dbReference>
<feature type="compositionally biased region" description="Basic and acidic residues" evidence="1">
    <location>
        <begin position="22"/>
        <end position="33"/>
    </location>
</feature>
<dbReference type="Gramene" id="AUR62035810-RA">
    <property type="protein sequence ID" value="AUR62035810-RA:cds"/>
    <property type="gene ID" value="AUR62035810"/>
</dbReference>
<evidence type="ECO:0000259" key="2">
    <source>
        <dbReference type="Pfam" id="PF13456"/>
    </source>
</evidence>
<accession>A0A803MV83</accession>
<proteinExistence type="predicted"/>
<feature type="domain" description="RNase H type-1" evidence="2">
    <location>
        <begin position="63"/>
        <end position="179"/>
    </location>
</feature>
<sequence>MADDNLSLRLEKMRGKRKKNGREKNLGERRYEEESPNLEQQAEKEVRQVTQVTNPGTWNMYIDGSSNFRGSGLGVVLKSAEGDMMVQSICCELKATNNEAEHEALIAGMNLTKDLGASKLQVFCDSLLVASQMNGEFAAKDSKMILYLDLAKSIVAKFATFSIKQIPRDQNTQAGALATLGSALKKSKFSSIPLVHLLAPAINKEAHTPKPVNPNPARSEPENSNTPKPI</sequence>
<reference evidence="3" key="2">
    <citation type="submission" date="2021-03" db="UniProtKB">
        <authorList>
            <consortium name="EnsemblPlants"/>
        </authorList>
    </citation>
    <scope>IDENTIFICATION</scope>
</reference>
<keyword evidence="4" id="KW-1185">Reference proteome</keyword>
<dbReference type="GO" id="GO:0003676">
    <property type="term" value="F:nucleic acid binding"/>
    <property type="evidence" value="ECO:0007669"/>
    <property type="project" value="InterPro"/>
</dbReference>
<dbReference type="AlphaFoldDB" id="A0A803MV83"/>
<feature type="region of interest" description="Disordered" evidence="1">
    <location>
        <begin position="1"/>
        <end position="43"/>
    </location>
</feature>
<dbReference type="Pfam" id="PF13456">
    <property type="entry name" value="RVT_3"/>
    <property type="match status" value="1"/>
</dbReference>
<dbReference type="EnsemblPlants" id="AUR62035810-RA">
    <property type="protein sequence ID" value="AUR62035810-RA:cds"/>
    <property type="gene ID" value="AUR62035810"/>
</dbReference>
<dbReference type="InterPro" id="IPR002156">
    <property type="entry name" value="RNaseH_domain"/>
</dbReference>
<name>A0A803MV83_CHEQI</name>
<evidence type="ECO:0000256" key="1">
    <source>
        <dbReference type="SAM" id="MobiDB-lite"/>
    </source>
</evidence>
<dbReference type="SUPFAM" id="SSF53098">
    <property type="entry name" value="Ribonuclease H-like"/>
    <property type="match status" value="1"/>
</dbReference>
<feature type="region of interest" description="Disordered" evidence="1">
    <location>
        <begin position="203"/>
        <end position="230"/>
    </location>
</feature>
<dbReference type="Gene3D" id="3.30.420.10">
    <property type="entry name" value="Ribonuclease H-like superfamily/Ribonuclease H"/>
    <property type="match status" value="1"/>
</dbReference>